<evidence type="ECO:0000256" key="2">
    <source>
        <dbReference type="ARBA" id="ARBA00012438"/>
    </source>
</evidence>
<dbReference type="InterPro" id="IPR004358">
    <property type="entry name" value="Sig_transdc_His_kin-like_C"/>
</dbReference>
<dbReference type="CDD" id="cd00082">
    <property type="entry name" value="HisKA"/>
    <property type="match status" value="1"/>
</dbReference>
<evidence type="ECO:0000313" key="11">
    <source>
        <dbReference type="Proteomes" id="UP000318669"/>
    </source>
</evidence>
<dbReference type="PANTHER" id="PTHR43304">
    <property type="entry name" value="PHYTOCHROME-LIKE PROTEIN CPH1"/>
    <property type="match status" value="1"/>
</dbReference>
<dbReference type="InterPro" id="IPR005467">
    <property type="entry name" value="His_kinase_dom"/>
</dbReference>
<keyword evidence="6" id="KW-1133">Transmembrane helix</keyword>
<name>A0A553BRB5_9FLAO</name>
<reference evidence="10 11" key="1">
    <citation type="submission" date="2019-07" db="EMBL/GenBank/DDBJ databases">
        <title>Novel species of Flavobacterium.</title>
        <authorList>
            <person name="Liu Q."/>
            <person name="Xin Y.-H."/>
        </authorList>
    </citation>
    <scope>NUCLEOTIDE SEQUENCE [LARGE SCALE GENOMIC DNA]</scope>
    <source>
        <strain evidence="8 10">GSP39</strain>
        <strain evidence="9 11">GSR22</strain>
    </source>
</reference>
<dbReference type="PRINTS" id="PR00344">
    <property type="entry name" value="BCTRLSENSOR"/>
</dbReference>
<dbReference type="PANTHER" id="PTHR43304:SF1">
    <property type="entry name" value="PAC DOMAIN-CONTAINING PROTEIN"/>
    <property type="match status" value="1"/>
</dbReference>
<dbReference type="InterPro" id="IPR052162">
    <property type="entry name" value="Sensor_kinase/Photoreceptor"/>
</dbReference>
<evidence type="ECO:0000256" key="1">
    <source>
        <dbReference type="ARBA" id="ARBA00000085"/>
    </source>
</evidence>
<keyword evidence="6" id="KW-0472">Membrane</keyword>
<keyword evidence="4" id="KW-0808">Transferase</keyword>
<dbReference type="SUPFAM" id="SSF55874">
    <property type="entry name" value="ATPase domain of HSP90 chaperone/DNA topoisomerase II/histidine kinase"/>
    <property type="match status" value="1"/>
</dbReference>
<sequence>MKEINLKKAPLQRIVFFLILILGMIYLYYTWTRFKEERTDSVLQIARSIEAALPKGALKTLEVNPSDINKPDYQTLKNSLKAIIRVNPKASFAYLYTQKNGKIYFMVDSEPESSEDYSPPGQEYTEADEPTFKAINNGNDIITEPSTDRWGTWVSAYIPIRDKVSGKTIAVYGMDFDAKSWNNALLFEVFQSSLLVLLFLITSLFLFKIMDKNKILNYDIINRKIEEKKLQDALLVLKKKNDELDQFAYIVSHDLKAPLRAIYSLSEWIIEDLTNISDETNSNFKLLQGRILRMENLINGILEYSRIGTTNIELERVDLHKMLEEIVETIVPNEGFEVSIDNNFPIISTEKILMHQIFSNLIGNAVKYNDKPIGKIECTYVSLPDFHQFTIKDNGPGIPKKYQEKVFGVFQTILARDIKESTGIGLSIVKKIIEGKLGSIHIESDGNYGSSFIFTIPKKPKTIV</sequence>
<dbReference type="EMBL" id="VJZL01000009">
    <property type="protein sequence ID" value="TRX10786.1"/>
    <property type="molecule type" value="Genomic_DNA"/>
</dbReference>
<dbReference type="InterPro" id="IPR003594">
    <property type="entry name" value="HATPase_dom"/>
</dbReference>
<dbReference type="Pfam" id="PF00512">
    <property type="entry name" value="HisKA"/>
    <property type="match status" value="1"/>
</dbReference>
<evidence type="ECO:0000256" key="6">
    <source>
        <dbReference type="SAM" id="Phobius"/>
    </source>
</evidence>
<dbReference type="EMBL" id="VJZN01000010">
    <property type="protein sequence ID" value="TRX06793.1"/>
    <property type="molecule type" value="Genomic_DNA"/>
</dbReference>
<dbReference type="PROSITE" id="PS50109">
    <property type="entry name" value="HIS_KIN"/>
    <property type="match status" value="1"/>
</dbReference>
<dbReference type="AlphaFoldDB" id="A0A553BRB5"/>
<dbReference type="Gene3D" id="3.30.450.20">
    <property type="entry name" value="PAS domain"/>
    <property type="match status" value="1"/>
</dbReference>
<organism evidence="9 11">
    <name type="scientific">Flavobacterium gawalongense</name>
    <dbReference type="NCBI Taxonomy" id="2594432"/>
    <lineage>
        <taxon>Bacteria</taxon>
        <taxon>Pseudomonadati</taxon>
        <taxon>Bacteroidota</taxon>
        <taxon>Flavobacteriia</taxon>
        <taxon>Flavobacteriales</taxon>
        <taxon>Flavobacteriaceae</taxon>
        <taxon>Flavobacterium</taxon>
    </lineage>
</organism>
<proteinExistence type="predicted"/>
<evidence type="ECO:0000256" key="3">
    <source>
        <dbReference type="ARBA" id="ARBA00022553"/>
    </source>
</evidence>
<gene>
    <name evidence="9" type="ORF">FNW11_07295</name>
    <name evidence="8" type="ORF">FNW12_07470</name>
</gene>
<comment type="catalytic activity">
    <reaction evidence="1">
        <text>ATP + protein L-histidine = ADP + protein N-phospho-L-histidine.</text>
        <dbReference type="EC" id="2.7.13.3"/>
    </reaction>
</comment>
<evidence type="ECO:0000256" key="4">
    <source>
        <dbReference type="ARBA" id="ARBA00022679"/>
    </source>
</evidence>
<comment type="caution">
    <text evidence="9">The sequence shown here is derived from an EMBL/GenBank/DDBJ whole genome shotgun (WGS) entry which is preliminary data.</text>
</comment>
<feature type="domain" description="Histidine kinase" evidence="7">
    <location>
        <begin position="250"/>
        <end position="460"/>
    </location>
</feature>
<evidence type="ECO:0000313" key="10">
    <source>
        <dbReference type="Proteomes" id="UP000318528"/>
    </source>
</evidence>
<evidence type="ECO:0000313" key="9">
    <source>
        <dbReference type="EMBL" id="TRX10786.1"/>
    </source>
</evidence>
<dbReference type="Gene3D" id="3.30.565.10">
    <property type="entry name" value="Histidine kinase-like ATPase, C-terminal domain"/>
    <property type="match status" value="1"/>
</dbReference>
<dbReference type="Proteomes" id="UP000318528">
    <property type="component" value="Unassembled WGS sequence"/>
</dbReference>
<keyword evidence="10" id="KW-1185">Reference proteome</keyword>
<evidence type="ECO:0000313" key="8">
    <source>
        <dbReference type="EMBL" id="TRX06793.1"/>
    </source>
</evidence>
<dbReference type="RefSeq" id="WP_143386467.1">
    <property type="nucleotide sequence ID" value="NZ_VJZL01000009.1"/>
</dbReference>
<dbReference type="SMART" id="SM00388">
    <property type="entry name" value="HisKA"/>
    <property type="match status" value="1"/>
</dbReference>
<dbReference type="OrthoDB" id="9811889at2"/>
<dbReference type="EC" id="2.7.13.3" evidence="2"/>
<feature type="transmembrane region" description="Helical" evidence="6">
    <location>
        <begin position="184"/>
        <end position="207"/>
    </location>
</feature>
<keyword evidence="3" id="KW-0597">Phosphoprotein</keyword>
<dbReference type="InterPro" id="IPR003661">
    <property type="entry name" value="HisK_dim/P_dom"/>
</dbReference>
<evidence type="ECO:0000259" key="7">
    <source>
        <dbReference type="PROSITE" id="PS50109"/>
    </source>
</evidence>
<dbReference type="InterPro" id="IPR036890">
    <property type="entry name" value="HATPase_C_sf"/>
</dbReference>
<protein>
    <recommendedName>
        <fullName evidence="2">histidine kinase</fullName>
        <ecNumber evidence="2">2.7.13.3</ecNumber>
    </recommendedName>
</protein>
<dbReference type="Gene3D" id="1.10.287.130">
    <property type="match status" value="1"/>
</dbReference>
<dbReference type="SMART" id="SM00387">
    <property type="entry name" value="HATPase_c"/>
    <property type="match status" value="1"/>
</dbReference>
<keyword evidence="5" id="KW-0418">Kinase</keyword>
<accession>A0A553BRB5</accession>
<feature type="transmembrane region" description="Helical" evidence="6">
    <location>
        <begin position="12"/>
        <end position="31"/>
    </location>
</feature>
<dbReference type="SUPFAM" id="SSF47384">
    <property type="entry name" value="Homodimeric domain of signal transducing histidine kinase"/>
    <property type="match status" value="1"/>
</dbReference>
<dbReference type="Proteomes" id="UP000318669">
    <property type="component" value="Unassembled WGS sequence"/>
</dbReference>
<dbReference type="InterPro" id="IPR036097">
    <property type="entry name" value="HisK_dim/P_sf"/>
</dbReference>
<keyword evidence="6" id="KW-0812">Transmembrane</keyword>
<dbReference type="GO" id="GO:0000155">
    <property type="term" value="F:phosphorelay sensor kinase activity"/>
    <property type="evidence" value="ECO:0007669"/>
    <property type="project" value="InterPro"/>
</dbReference>
<dbReference type="Pfam" id="PF02518">
    <property type="entry name" value="HATPase_c"/>
    <property type="match status" value="1"/>
</dbReference>
<evidence type="ECO:0000256" key="5">
    <source>
        <dbReference type="ARBA" id="ARBA00022777"/>
    </source>
</evidence>